<dbReference type="AlphaFoldDB" id="A0AAE8M465"/>
<evidence type="ECO:0000313" key="1">
    <source>
        <dbReference type="EMBL" id="SPJ73837.1"/>
    </source>
</evidence>
<dbReference type="EMBL" id="ONZP01000107">
    <property type="protein sequence ID" value="SPJ73837.1"/>
    <property type="molecule type" value="Genomic_DNA"/>
</dbReference>
<keyword evidence="2" id="KW-1185">Reference proteome</keyword>
<name>A0AAE8M465_9HYPO</name>
<dbReference type="Proteomes" id="UP001187734">
    <property type="component" value="Unassembled WGS sequence"/>
</dbReference>
<organism evidence="1 2">
    <name type="scientific">Fusarium torulosum</name>
    <dbReference type="NCBI Taxonomy" id="33205"/>
    <lineage>
        <taxon>Eukaryota</taxon>
        <taxon>Fungi</taxon>
        <taxon>Dikarya</taxon>
        <taxon>Ascomycota</taxon>
        <taxon>Pezizomycotina</taxon>
        <taxon>Sordariomycetes</taxon>
        <taxon>Hypocreomycetidae</taxon>
        <taxon>Hypocreales</taxon>
        <taxon>Nectriaceae</taxon>
        <taxon>Fusarium</taxon>
    </lineage>
</organism>
<protein>
    <submittedName>
        <fullName evidence="1">Uncharacterized protein</fullName>
    </submittedName>
</protein>
<reference evidence="1" key="1">
    <citation type="submission" date="2018-03" db="EMBL/GenBank/DDBJ databases">
        <authorList>
            <person name="Guldener U."/>
        </authorList>
    </citation>
    <scope>NUCLEOTIDE SEQUENCE</scope>
</reference>
<gene>
    <name evidence="1" type="ORF">FTOL_03567</name>
</gene>
<accession>A0AAE8M465</accession>
<evidence type="ECO:0000313" key="2">
    <source>
        <dbReference type="Proteomes" id="UP001187734"/>
    </source>
</evidence>
<comment type="caution">
    <text evidence="1">The sequence shown here is derived from an EMBL/GenBank/DDBJ whole genome shotgun (WGS) entry which is preliminary data.</text>
</comment>
<sequence>MASTTSYSQAGTSQRATHRRANVGWLSPSTQLPKTIISSDNGPALTNEKLYAIAVTLSKLDQFLLLYCQHFYERILQGELNKGDASAQKLAQNDLADLQMIMAQFEDINSGRFVFSSLYLKERRILYYWGMAFSFLAQNLLADEEIHQPTLGNLKRVTGLAANIETALLDAASAGVLVSDYRLVLSERWDLLERAVGLYHQHSQLPRTLAQW</sequence>
<proteinExistence type="predicted"/>